<dbReference type="EMBL" id="SEYY01001108">
    <property type="protein sequence ID" value="KAB7505789.1"/>
    <property type="molecule type" value="Genomic_DNA"/>
</dbReference>
<accession>A0A5N5THY0</accession>
<evidence type="ECO:0000256" key="1">
    <source>
        <dbReference type="SAM" id="MobiDB-lite"/>
    </source>
</evidence>
<dbReference type="Proteomes" id="UP000326759">
    <property type="component" value="Unassembled WGS sequence"/>
</dbReference>
<dbReference type="AlphaFoldDB" id="A0A5N5THY0"/>
<evidence type="ECO:0000313" key="2">
    <source>
        <dbReference type="EMBL" id="KAB7505789.1"/>
    </source>
</evidence>
<name>A0A5N5THY0_9CRUS</name>
<organism evidence="2 3">
    <name type="scientific">Armadillidium nasatum</name>
    <dbReference type="NCBI Taxonomy" id="96803"/>
    <lineage>
        <taxon>Eukaryota</taxon>
        <taxon>Metazoa</taxon>
        <taxon>Ecdysozoa</taxon>
        <taxon>Arthropoda</taxon>
        <taxon>Crustacea</taxon>
        <taxon>Multicrustacea</taxon>
        <taxon>Malacostraca</taxon>
        <taxon>Eumalacostraca</taxon>
        <taxon>Peracarida</taxon>
        <taxon>Isopoda</taxon>
        <taxon>Oniscidea</taxon>
        <taxon>Crinocheta</taxon>
        <taxon>Armadillidiidae</taxon>
        <taxon>Armadillidium</taxon>
    </lineage>
</organism>
<protein>
    <submittedName>
        <fullName evidence="2">Uncharacterized protein</fullName>
    </submittedName>
</protein>
<gene>
    <name evidence="2" type="ORF">Anas_02531</name>
</gene>
<reference evidence="2 3" key="1">
    <citation type="journal article" date="2019" name="PLoS Biol.">
        <title>Sex chromosomes control vertical transmission of feminizing Wolbachia symbionts in an isopod.</title>
        <authorList>
            <person name="Becking T."/>
            <person name="Chebbi M.A."/>
            <person name="Giraud I."/>
            <person name="Moumen B."/>
            <person name="Laverre T."/>
            <person name="Caubet Y."/>
            <person name="Peccoud J."/>
            <person name="Gilbert C."/>
            <person name="Cordaux R."/>
        </authorList>
    </citation>
    <scope>NUCLEOTIDE SEQUENCE [LARGE SCALE GENOMIC DNA]</scope>
    <source>
        <strain evidence="2">ANa2</strain>
        <tissue evidence="2">Whole body excluding digestive tract and cuticle</tissue>
    </source>
</reference>
<comment type="caution">
    <text evidence="2">The sequence shown here is derived from an EMBL/GenBank/DDBJ whole genome shotgun (WGS) entry which is preliminary data.</text>
</comment>
<keyword evidence="3" id="KW-1185">Reference proteome</keyword>
<feature type="non-terminal residue" evidence="2">
    <location>
        <position position="1"/>
    </location>
</feature>
<sequence>VNRPMAMRKEGPIQTRKRKPKSSVASHSSSVAVSINSGVLGVIKNATAFLCYSDHLSIDQYANEANITIHDPTNAHIMPISAHQMNQHPHIVGHTSQHSSLISYAPPGNSSPVTVSHHTIQQAHHVAPQLLKQ</sequence>
<feature type="region of interest" description="Disordered" evidence="1">
    <location>
        <begin position="1"/>
        <end position="28"/>
    </location>
</feature>
<evidence type="ECO:0000313" key="3">
    <source>
        <dbReference type="Proteomes" id="UP000326759"/>
    </source>
</evidence>
<proteinExistence type="predicted"/>